<feature type="transmembrane region" description="Helical" evidence="11">
    <location>
        <begin position="52"/>
        <end position="77"/>
    </location>
</feature>
<dbReference type="RefSeq" id="WP_192819027.1">
    <property type="nucleotide sequence ID" value="NZ_CP062310.1"/>
</dbReference>
<keyword evidence="9" id="KW-0408">Iron</keyword>
<dbReference type="GO" id="GO:0070069">
    <property type="term" value="C:cytochrome complex"/>
    <property type="evidence" value="ECO:0007669"/>
    <property type="project" value="InterPro"/>
</dbReference>
<evidence type="ECO:0000256" key="2">
    <source>
        <dbReference type="ARBA" id="ARBA00022448"/>
    </source>
</evidence>
<dbReference type="InterPro" id="IPR002585">
    <property type="entry name" value="Cyt-d_ubiquinol_oxidase_su_1"/>
</dbReference>
<keyword evidence="13" id="KW-1185">Reference proteome</keyword>
<feature type="transmembrane region" description="Helical" evidence="11">
    <location>
        <begin position="122"/>
        <end position="146"/>
    </location>
</feature>
<dbReference type="GO" id="GO:0020037">
    <property type="term" value="F:heme binding"/>
    <property type="evidence" value="ECO:0007669"/>
    <property type="project" value="TreeGrafter"/>
</dbReference>
<evidence type="ECO:0000256" key="7">
    <source>
        <dbReference type="ARBA" id="ARBA00022982"/>
    </source>
</evidence>
<dbReference type="GO" id="GO:0009055">
    <property type="term" value="F:electron transfer activity"/>
    <property type="evidence" value="ECO:0007669"/>
    <property type="project" value="InterPro"/>
</dbReference>
<dbReference type="Proteomes" id="UP000594121">
    <property type="component" value="Chromosome"/>
</dbReference>
<sequence>MGISIFFLALVFGIHIVAVNVGIALATLVPILKRRAESTGDSQLVEASRGLFRIYAATYALAGVMGTAFTVFLLSFYPEFVGVAGNITMVPFGIAIVAIVLHFFAIVAYWYGWDAFDSRTHFYTGVLLTVTAYLIPLGFRAVFAFLNTPIGLEFDGKPSLNVLQALANPTFLPLYLKSVVGALALGALFVSAVFAFKGLRSGELSGAEESLYLDGLKWGTVGLFAMAILGAWYAVSLTNTPIKFNNIFSSLGWAIQGVQRFSDYSWLFLLKMALVVLQAYLLLELMVLRPGEAATKRGYTYSILAAVLAALTVLTGEYLNAFSQYPYFVANLPLVASSVPEPWRTILGRSLDLRNTSPLALDPALYSVTILALVVLFAAAGYFLYVVFFKKE</sequence>
<evidence type="ECO:0000256" key="5">
    <source>
        <dbReference type="ARBA" id="ARBA00022692"/>
    </source>
</evidence>
<evidence type="ECO:0000256" key="11">
    <source>
        <dbReference type="SAM" id="Phobius"/>
    </source>
</evidence>
<feature type="transmembrane region" description="Helical" evidence="11">
    <location>
        <begin position="364"/>
        <end position="388"/>
    </location>
</feature>
<proteinExistence type="predicted"/>
<feature type="transmembrane region" description="Helical" evidence="11">
    <location>
        <begin position="89"/>
        <end position="110"/>
    </location>
</feature>
<dbReference type="GeneID" id="59148409"/>
<dbReference type="GO" id="GO:0019646">
    <property type="term" value="P:aerobic electron transport chain"/>
    <property type="evidence" value="ECO:0007669"/>
    <property type="project" value="InterPro"/>
</dbReference>
<dbReference type="AlphaFoldDB" id="A0A7L9FJT8"/>
<feature type="transmembrane region" description="Helical" evidence="11">
    <location>
        <begin position="6"/>
        <end position="32"/>
    </location>
</feature>
<keyword evidence="4" id="KW-0349">Heme</keyword>
<keyword evidence="3" id="KW-1003">Cell membrane</keyword>
<feature type="transmembrane region" description="Helical" evidence="11">
    <location>
        <begin position="266"/>
        <end position="287"/>
    </location>
</feature>
<keyword evidence="8 11" id="KW-1133">Transmembrane helix</keyword>
<reference evidence="12 13" key="1">
    <citation type="submission" date="2020-10" db="EMBL/GenBank/DDBJ databases">
        <title>Thermofilum lucidum 3507LT sp. nov. a novel member of Thermofilaceae family isolated from Chile hot spring, and proposal of description order Thermofilales.</title>
        <authorList>
            <person name="Zayulina K.S."/>
            <person name="Elcheninov A.G."/>
            <person name="Toshchakov S.V."/>
            <person name="Kublanov I.V."/>
        </authorList>
    </citation>
    <scope>NUCLEOTIDE SEQUENCE [LARGE SCALE GENOMIC DNA]</scope>
    <source>
        <strain evidence="12 13">3507LT</strain>
    </source>
</reference>
<gene>
    <name evidence="12" type="ORF">IG193_00895</name>
</gene>
<evidence type="ECO:0000256" key="3">
    <source>
        <dbReference type="ARBA" id="ARBA00022475"/>
    </source>
</evidence>
<protein>
    <submittedName>
        <fullName evidence="12">Cytochrome ubiquinol oxidase subunit I</fullName>
    </submittedName>
</protein>
<feature type="transmembrane region" description="Helical" evidence="11">
    <location>
        <begin position="299"/>
        <end position="319"/>
    </location>
</feature>
<keyword evidence="7" id="KW-0249">Electron transport</keyword>
<evidence type="ECO:0000313" key="12">
    <source>
        <dbReference type="EMBL" id="QOJ79055.1"/>
    </source>
</evidence>
<keyword evidence="5 11" id="KW-0812">Transmembrane</keyword>
<dbReference type="PANTHER" id="PTHR30365:SF14">
    <property type="entry name" value="CYTOCHROME BD MENAQUINOL OXIDASE SUBUNIT I-RELATED"/>
    <property type="match status" value="1"/>
</dbReference>
<dbReference type="GO" id="GO:0005886">
    <property type="term" value="C:plasma membrane"/>
    <property type="evidence" value="ECO:0007669"/>
    <property type="project" value="UniProtKB-SubCell"/>
</dbReference>
<dbReference type="EMBL" id="CP062310">
    <property type="protein sequence ID" value="QOJ79055.1"/>
    <property type="molecule type" value="Genomic_DNA"/>
</dbReference>
<dbReference type="GO" id="GO:0046872">
    <property type="term" value="F:metal ion binding"/>
    <property type="evidence" value="ECO:0007669"/>
    <property type="project" value="UniProtKB-KW"/>
</dbReference>
<organism evidence="12 13">
    <name type="scientific">Infirmifilum lucidum</name>
    <dbReference type="NCBI Taxonomy" id="2776706"/>
    <lineage>
        <taxon>Archaea</taxon>
        <taxon>Thermoproteota</taxon>
        <taxon>Thermoprotei</taxon>
        <taxon>Thermofilales</taxon>
        <taxon>Thermofilaceae</taxon>
        <taxon>Infirmifilum</taxon>
    </lineage>
</organism>
<dbReference type="InParanoid" id="A0A7L9FJT8"/>
<evidence type="ECO:0000256" key="6">
    <source>
        <dbReference type="ARBA" id="ARBA00022723"/>
    </source>
</evidence>
<evidence type="ECO:0000256" key="10">
    <source>
        <dbReference type="ARBA" id="ARBA00023136"/>
    </source>
</evidence>
<dbReference type="PANTHER" id="PTHR30365">
    <property type="entry name" value="CYTOCHROME D UBIQUINOL OXIDASE"/>
    <property type="match status" value="1"/>
</dbReference>
<name>A0A7L9FJT8_9CREN</name>
<dbReference type="KEGG" id="thel:IG193_00895"/>
<keyword evidence="6" id="KW-0479">Metal-binding</keyword>
<dbReference type="GO" id="GO:0016682">
    <property type="term" value="F:oxidoreductase activity, acting on diphenols and related substances as donors, oxygen as acceptor"/>
    <property type="evidence" value="ECO:0007669"/>
    <property type="project" value="TreeGrafter"/>
</dbReference>
<feature type="transmembrane region" description="Helical" evidence="11">
    <location>
        <begin position="174"/>
        <end position="196"/>
    </location>
</feature>
<keyword evidence="10 11" id="KW-0472">Membrane</keyword>
<keyword evidence="2" id="KW-0813">Transport</keyword>
<evidence type="ECO:0000256" key="1">
    <source>
        <dbReference type="ARBA" id="ARBA00004651"/>
    </source>
</evidence>
<dbReference type="Pfam" id="PF01654">
    <property type="entry name" value="Cyt_bd_oxida_I"/>
    <property type="match status" value="1"/>
</dbReference>
<evidence type="ECO:0000256" key="4">
    <source>
        <dbReference type="ARBA" id="ARBA00022617"/>
    </source>
</evidence>
<evidence type="ECO:0000256" key="8">
    <source>
        <dbReference type="ARBA" id="ARBA00022989"/>
    </source>
</evidence>
<evidence type="ECO:0000313" key="13">
    <source>
        <dbReference type="Proteomes" id="UP000594121"/>
    </source>
</evidence>
<feature type="transmembrane region" description="Helical" evidence="11">
    <location>
        <begin position="216"/>
        <end position="235"/>
    </location>
</feature>
<comment type="subcellular location">
    <subcellularLocation>
        <location evidence="1">Cell membrane</location>
        <topology evidence="1">Multi-pass membrane protein</topology>
    </subcellularLocation>
</comment>
<evidence type="ECO:0000256" key="9">
    <source>
        <dbReference type="ARBA" id="ARBA00023004"/>
    </source>
</evidence>
<accession>A0A7L9FJT8</accession>